<dbReference type="Pfam" id="PF12833">
    <property type="entry name" value="HTH_18"/>
    <property type="match status" value="1"/>
</dbReference>
<dbReference type="InterPro" id="IPR020449">
    <property type="entry name" value="Tscrpt_reg_AraC-type_HTH"/>
</dbReference>
<dbReference type="OrthoDB" id="2666928at2"/>
<keyword evidence="6" id="KW-1185">Reference proteome</keyword>
<keyword evidence="2" id="KW-0238">DNA-binding</keyword>
<dbReference type="PROSITE" id="PS01124">
    <property type="entry name" value="HTH_ARAC_FAMILY_2"/>
    <property type="match status" value="1"/>
</dbReference>
<organism evidence="5 6">
    <name type="scientific">Flavobacterium cupreum</name>
    <dbReference type="NCBI Taxonomy" id="2133766"/>
    <lineage>
        <taxon>Bacteria</taxon>
        <taxon>Pseudomonadati</taxon>
        <taxon>Bacteroidota</taxon>
        <taxon>Flavobacteriia</taxon>
        <taxon>Flavobacteriales</taxon>
        <taxon>Flavobacteriaceae</taxon>
        <taxon>Flavobacterium</taxon>
    </lineage>
</organism>
<dbReference type="InterPro" id="IPR011051">
    <property type="entry name" value="RmlC_Cupin_sf"/>
</dbReference>
<comment type="caution">
    <text evidence="5">The sequence shown here is derived from an EMBL/GenBank/DDBJ whole genome shotgun (WGS) entry which is preliminary data.</text>
</comment>
<dbReference type="Pfam" id="PF02311">
    <property type="entry name" value="AraC_binding"/>
    <property type="match status" value="1"/>
</dbReference>
<dbReference type="InterPro" id="IPR009057">
    <property type="entry name" value="Homeodomain-like_sf"/>
</dbReference>
<dbReference type="Proteomes" id="UP000288102">
    <property type="component" value="Unassembled WGS sequence"/>
</dbReference>
<dbReference type="RefSeq" id="WP_127338307.1">
    <property type="nucleotide sequence ID" value="NZ_QWDM01000006.1"/>
</dbReference>
<accession>A0A434A727</accession>
<evidence type="ECO:0000256" key="2">
    <source>
        <dbReference type="ARBA" id="ARBA00023125"/>
    </source>
</evidence>
<proteinExistence type="predicted"/>
<dbReference type="GO" id="GO:0043565">
    <property type="term" value="F:sequence-specific DNA binding"/>
    <property type="evidence" value="ECO:0007669"/>
    <property type="project" value="InterPro"/>
</dbReference>
<name>A0A434A727_9FLAO</name>
<dbReference type="PRINTS" id="PR00032">
    <property type="entry name" value="HTHARAC"/>
</dbReference>
<evidence type="ECO:0000313" key="5">
    <source>
        <dbReference type="EMBL" id="RUT70219.1"/>
    </source>
</evidence>
<evidence type="ECO:0000256" key="3">
    <source>
        <dbReference type="ARBA" id="ARBA00023163"/>
    </source>
</evidence>
<dbReference type="SMART" id="SM00342">
    <property type="entry name" value="HTH_ARAC"/>
    <property type="match status" value="1"/>
</dbReference>
<dbReference type="InterPro" id="IPR018060">
    <property type="entry name" value="HTH_AraC"/>
</dbReference>
<sequence length="266" mass="30650">MKKSIQIKNKIEMTELIKVSPFRKGIRKTEPHKHNSYFEIIYLSQGSGTHTIDYTQFPIIPPTVFFVRKEQVHHWDIDSVPEGYVLLLKKGFIDRSLDSELKRILSQVSALSCLHLEQNNAISILFQLLIDEKDFSVTEGILKALLAKIISIPASFPVNKHKASDTILLFRELLNQTDDLRNNVAHYARQLNTTPQNLNAVCRKELNEPAADVIAEYMISEAKRLLLYTDNNVSEVAYTLNFNDTSHFIKYFKRHTGYTPQVFRSL</sequence>
<dbReference type="PANTHER" id="PTHR43280:SF32">
    <property type="entry name" value="TRANSCRIPTIONAL REGULATORY PROTEIN"/>
    <property type="match status" value="1"/>
</dbReference>
<dbReference type="AlphaFoldDB" id="A0A434A727"/>
<dbReference type="InterPro" id="IPR003313">
    <property type="entry name" value="AraC-bd"/>
</dbReference>
<dbReference type="SUPFAM" id="SSF46689">
    <property type="entry name" value="Homeodomain-like"/>
    <property type="match status" value="1"/>
</dbReference>
<keyword evidence="3" id="KW-0804">Transcription</keyword>
<evidence type="ECO:0000256" key="1">
    <source>
        <dbReference type="ARBA" id="ARBA00023015"/>
    </source>
</evidence>
<evidence type="ECO:0000259" key="4">
    <source>
        <dbReference type="PROSITE" id="PS01124"/>
    </source>
</evidence>
<dbReference type="PANTHER" id="PTHR43280">
    <property type="entry name" value="ARAC-FAMILY TRANSCRIPTIONAL REGULATOR"/>
    <property type="match status" value="1"/>
</dbReference>
<feature type="domain" description="HTH araC/xylS-type" evidence="4">
    <location>
        <begin position="164"/>
        <end position="266"/>
    </location>
</feature>
<dbReference type="EMBL" id="QWDM01000006">
    <property type="protein sequence ID" value="RUT70219.1"/>
    <property type="molecule type" value="Genomic_DNA"/>
</dbReference>
<dbReference type="InterPro" id="IPR014710">
    <property type="entry name" value="RmlC-like_jellyroll"/>
</dbReference>
<dbReference type="Gene3D" id="2.60.120.10">
    <property type="entry name" value="Jelly Rolls"/>
    <property type="match status" value="1"/>
</dbReference>
<evidence type="ECO:0000313" key="6">
    <source>
        <dbReference type="Proteomes" id="UP000288102"/>
    </source>
</evidence>
<dbReference type="GO" id="GO:0003700">
    <property type="term" value="F:DNA-binding transcription factor activity"/>
    <property type="evidence" value="ECO:0007669"/>
    <property type="project" value="InterPro"/>
</dbReference>
<keyword evidence="1" id="KW-0805">Transcription regulation</keyword>
<gene>
    <name evidence="5" type="ORF">D0817_10370</name>
</gene>
<dbReference type="SUPFAM" id="SSF51182">
    <property type="entry name" value="RmlC-like cupins"/>
    <property type="match status" value="1"/>
</dbReference>
<dbReference type="Gene3D" id="1.10.10.60">
    <property type="entry name" value="Homeodomain-like"/>
    <property type="match status" value="1"/>
</dbReference>
<reference evidence="6" key="1">
    <citation type="journal article" date="2019" name="Syst. Appl. Microbiol.">
        <title>Flavobacterium circumlabens sp. nov. and Flavobacterium cupreum sp. nov., two psychrotrophic species isolated from Antarctic environmental samples.</title>
        <authorList>
            <person name="Kralova S."/>
            <person name="Busse H.-J."/>
            <person name="Svec P."/>
            <person name="Maslanova I."/>
            <person name="Stankova E."/>
            <person name="Bartak M."/>
            <person name="Sedlacek I."/>
        </authorList>
    </citation>
    <scope>NUCLEOTIDE SEQUENCE [LARGE SCALE GENOMIC DNA]</scope>
    <source>
        <strain evidence="6">CCM 8825</strain>
    </source>
</reference>
<protein>
    <submittedName>
        <fullName evidence="5">Helix-turn-helix domain-containing protein</fullName>
    </submittedName>
</protein>